<protein>
    <submittedName>
        <fullName evidence="3">IncF plasmid conjugative transfer pilus assembly protein TraK</fullName>
    </submittedName>
</protein>
<dbReference type="InterPro" id="IPR055397">
    <property type="entry name" value="TraK_C"/>
</dbReference>
<proteinExistence type="predicted"/>
<feature type="compositionally biased region" description="Polar residues" evidence="1">
    <location>
        <begin position="37"/>
        <end position="51"/>
    </location>
</feature>
<gene>
    <name evidence="3" type="ORF">PQBR55_0179</name>
</gene>
<feature type="region of interest" description="Disordered" evidence="1">
    <location>
        <begin position="26"/>
        <end position="65"/>
    </location>
</feature>
<keyword evidence="3" id="KW-0614">Plasmid</keyword>
<dbReference type="AlphaFoldDB" id="A0A0G4E6B6"/>
<dbReference type="EMBL" id="LN713927">
    <property type="protein sequence ID" value="CEK42558.1"/>
    <property type="molecule type" value="Genomic_DNA"/>
</dbReference>
<accession>A0A0G4E6B6</accession>
<evidence type="ECO:0000256" key="1">
    <source>
        <dbReference type="SAM" id="MobiDB-lite"/>
    </source>
</evidence>
<feature type="compositionally biased region" description="Low complexity" evidence="1">
    <location>
        <begin position="26"/>
        <end position="36"/>
    </location>
</feature>
<dbReference type="Pfam" id="PF23536">
    <property type="entry name" value="TraK_C"/>
    <property type="match status" value="1"/>
</dbReference>
<name>A0A0G4E6B6_PSEFS</name>
<reference evidence="3" key="1">
    <citation type="submission" date="2014-12" db="EMBL/GenBank/DDBJ databases">
        <authorList>
            <person name="Hall J."/>
        </authorList>
    </citation>
    <scope>NUCLEOTIDE SEQUENCE [LARGE SCALE GENOMIC DNA]</scope>
    <source>
        <strain evidence="3">SBW25</strain>
        <plasmid evidence="3">pQBR55</plasmid>
    </source>
</reference>
<evidence type="ECO:0000259" key="2">
    <source>
        <dbReference type="Pfam" id="PF23536"/>
    </source>
</evidence>
<reference evidence="3" key="2">
    <citation type="submission" date="2015-06" db="EMBL/GenBank/DDBJ databases">
        <title>Environmentally co-occuring mercury resistance plasmids are genetically and phenotypically diverse and confer variable context-dependent fitness effects.</title>
        <authorList>
            <person name="Hall J.P.J."/>
            <person name="Harrison E."/>
            <person name="Lilley A.K."/>
            <person name="Paterson S."/>
            <person name="Spiers A.J."/>
            <person name="Brockhurst M.A."/>
        </authorList>
    </citation>
    <scope>NUCLEOTIDE SEQUENCE [LARGE SCALE GENOMIC DNA]</scope>
    <source>
        <strain evidence="3">SBW25</strain>
        <plasmid evidence="3">pQBR55</plasmid>
    </source>
</reference>
<organism evidence="3">
    <name type="scientific">Pseudomonas fluorescens (strain SBW25)</name>
    <dbReference type="NCBI Taxonomy" id="216595"/>
    <lineage>
        <taxon>Bacteria</taxon>
        <taxon>Pseudomonadati</taxon>
        <taxon>Pseudomonadota</taxon>
        <taxon>Gammaproteobacteria</taxon>
        <taxon>Pseudomonadales</taxon>
        <taxon>Pseudomonadaceae</taxon>
        <taxon>Pseudomonas</taxon>
    </lineage>
</organism>
<evidence type="ECO:0000313" key="3">
    <source>
        <dbReference type="EMBL" id="CEK42558.1"/>
    </source>
</evidence>
<sequence>MLLIAASTANAESKLVLPDISVSKANASHAQSAAPANGSSVSAGPSKQNAGQAAKSPEVQQPKMVQVTPGQSNDLPAVDGAVMRQPPAVKAEPIETMRQVLIAPGVNTIIPIAIGHLNRIVTPFEDPIVQTVTGATTKVKNNVVYVATDNETPVTMYITPKDDESLALSLTLAPQKVPPIEANLVLDEGNSSQGKSLGGGGARRHYSGAARKWEESQPYMDSIRGIMRSLALNKLPKGYSLAKLAPGDTVPACYQAGLDVDFSRSQVMLGHNFKVLVAVASNVTNQPLLVDETACTHPTLAAASVWPNNLLEPGMKTEIYIVMRVGEEQTDDSQRPSLLN</sequence>
<feature type="domain" description="TraK C-terminal" evidence="2">
    <location>
        <begin position="211"/>
        <end position="322"/>
    </location>
</feature>
<geneLocation type="plasmid" evidence="3">
    <name>pQBR55</name>
</geneLocation>